<dbReference type="PANTHER" id="PTHR35394">
    <property type="entry name" value="DUF3176 DOMAIN-CONTAINING PROTEIN"/>
    <property type="match status" value="1"/>
</dbReference>
<sequence>MGTRSDYSKVPHQDQVDSLSTTPSTENYKPSGTASVDAHEAVAVAVVGHRHSSSKWSQLRNDYWFDEVASLILGIVAIGAICAVLATYDGQPAPRLPHGITLNAIVSFLATIAKACLLVPLASVIGQGKWLWFLNSHKLGDIQTLDAASRGPMGAVQMLTTRRGGFLASISAAAVLLSVGFDAFVQQLITYPLRQTSQQSDLARIRTMVNQSTSSINFLDLPFWSAVQSGIYDGQSSPRSVPSCPQGSCEWPVYHSLAFCSKCVNMTDHVTMTTEPGSLVPLNASRIIEQYVPYISAYTLATDGNQSVVVLRNQSVQFPNGVPGQVIFSVDVDGPAIYNENGTAEIPNSCGLDMNYTTGLVWPLNIPDPAQLDLFELGPNTWLGGTYAGIKNPLLALGSISMYWNTDGTQVELKSASECALTLCVNEYQTKVNGTTVTSSILSTTYGEVQAHSGLGYATWSAEVNGTTYFLGDGINFAPNDPNGAGQDGEQLTGIIQTMLDVTVGNKYYMGHLDCTVDQDNATNRTVVTECYAEDEFDGTVYSSTEMQIIDTTPRGVEAMLENIAAATTDLFQRYGNVDVTGSAVGAENFVQTRWWWISLPAAVVVMAMVSLAATMYSTKRRGIGIWKTALLPMVFRGPFVEDGMRGGGVGGGEGKIAGGHDLGGDGERLSTMKSAAEVVNVELPHDSPILYLIRHGEKPPKEADGDDSPGLSAQGITRAQGLVQVFGHDSPYNIGYIIAQKPKSDGRQTRPYLTVSPLAQSLQQYNVPFNYTIERDHVGKVADAVHDYIKGKGDYIGKGNVLICWEHETLEKVAAAIGVQDVPDYPGKRFDIIWTIKAPYDKIDSITSEDVPGLDNHSATPS</sequence>
<keyword evidence="2" id="KW-1133">Transmembrane helix</keyword>
<keyword evidence="2" id="KW-0472">Membrane</keyword>
<keyword evidence="4" id="KW-1185">Reference proteome</keyword>
<dbReference type="GeneID" id="30013472"/>
<keyword evidence="2" id="KW-0812">Transmembrane</keyword>
<dbReference type="AlphaFoldDB" id="A0A178ZAL0"/>
<name>A0A178ZAL0_9EURO</name>
<proteinExistence type="predicted"/>
<feature type="region of interest" description="Disordered" evidence="1">
    <location>
        <begin position="1"/>
        <end position="34"/>
    </location>
</feature>
<protein>
    <submittedName>
        <fullName evidence="3">Uncharacterized protein</fullName>
    </submittedName>
</protein>
<dbReference type="Proteomes" id="UP000078343">
    <property type="component" value="Unassembled WGS sequence"/>
</dbReference>
<dbReference type="Pfam" id="PF11374">
    <property type="entry name" value="DUF3176"/>
    <property type="match status" value="1"/>
</dbReference>
<reference evidence="3 4" key="1">
    <citation type="submission" date="2016-04" db="EMBL/GenBank/DDBJ databases">
        <title>Draft genome of Fonsecaea erecta CBS 125763.</title>
        <authorList>
            <person name="Weiss V.A."/>
            <person name="Vicente V.A."/>
            <person name="Raittz R.T."/>
            <person name="Moreno L.F."/>
            <person name="De Souza E.M."/>
            <person name="Pedrosa F.O."/>
            <person name="Steffens M.B."/>
            <person name="Faoro H."/>
            <person name="Tadra-Sfeir M.Z."/>
            <person name="Najafzadeh M.J."/>
            <person name="Felipe M.S."/>
            <person name="Teixeira M."/>
            <person name="Sun J."/>
            <person name="Xi L."/>
            <person name="Gomes R."/>
            <person name="De Azevedo C.M."/>
            <person name="Salgado C.G."/>
            <person name="Da Silva M.B."/>
            <person name="Nascimento M.F."/>
            <person name="Queiroz-Telles F."/>
            <person name="Attili D.S."/>
            <person name="Gorbushina A."/>
        </authorList>
    </citation>
    <scope>NUCLEOTIDE SEQUENCE [LARGE SCALE GENOMIC DNA]</scope>
    <source>
        <strain evidence="3 4">CBS 125763</strain>
    </source>
</reference>
<dbReference type="RefSeq" id="XP_018689492.1">
    <property type="nucleotide sequence ID" value="XM_018840811.1"/>
</dbReference>
<dbReference type="OrthoDB" id="425925at2759"/>
<feature type="compositionally biased region" description="Polar residues" evidence="1">
    <location>
        <begin position="16"/>
        <end position="33"/>
    </location>
</feature>
<evidence type="ECO:0000313" key="3">
    <source>
        <dbReference type="EMBL" id="OAP56125.1"/>
    </source>
</evidence>
<feature type="transmembrane region" description="Helical" evidence="2">
    <location>
        <begin position="68"/>
        <end position="88"/>
    </location>
</feature>
<organism evidence="3 4">
    <name type="scientific">Fonsecaea erecta</name>
    <dbReference type="NCBI Taxonomy" id="1367422"/>
    <lineage>
        <taxon>Eukaryota</taxon>
        <taxon>Fungi</taxon>
        <taxon>Dikarya</taxon>
        <taxon>Ascomycota</taxon>
        <taxon>Pezizomycotina</taxon>
        <taxon>Eurotiomycetes</taxon>
        <taxon>Chaetothyriomycetidae</taxon>
        <taxon>Chaetothyriales</taxon>
        <taxon>Herpotrichiellaceae</taxon>
        <taxon>Fonsecaea</taxon>
    </lineage>
</organism>
<evidence type="ECO:0000313" key="4">
    <source>
        <dbReference type="Proteomes" id="UP000078343"/>
    </source>
</evidence>
<dbReference type="EMBL" id="LVYI01000009">
    <property type="protein sequence ID" value="OAP56125.1"/>
    <property type="molecule type" value="Genomic_DNA"/>
</dbReference>
<gene>
    <name evidence="3" type="ORF">AYL99_09304</name>
</gene>
<accession>A0A178ZAL0</accession>
<feature type="transmembrane region" description="Helical" evidence="2">
    <location>
        <begin position="166"/>
        <end position="185"/>
    </location>
</feature>
<dbReference type="STRING" id="1367422.A0A178ZAL0"/>
<evidence type="ECO:0000256" key="1">
    <source>
        <dbReference type="SAM" id="MobiDB-lite"/>
    </source>
</evidence>
<feature type="transmembrane region" description="Helical" evidence="2">
    <location>
        <begin position="100"/>
        <end position="125"/>
    </location>
</feature>
<evidence type="ECO:0000256" key="2">
    <source>
        <dbReference type="SAM" id="Phobius"/>
    </source>
</evidence>
<dbReference type="InterPro" id="IPR021514">
    <property type="entry name" value="DUF3176"/>
</dbReference>
<comment type="caution">
    <text evidence="3">The sequence shown here is derived from an EMBL/GenBank/DDBJ whole genome shotgun (WGS) entry which is preliminary data.</text>
</comment>
<feature type="transmembrane region" description="Helical" evidence="2">
    <location>
        <begin position="595"/>
        <end position="617"/>
    </location>
</feature>
<feature type="compositionally biased region" description="Basic and acidic residues" evidence="1">
    <location>
        <begin position="1"/>
        <end position="15"/>
    </location>
</feature>
<dbReference type="PANTHER" id="PTHR35394:SF5">
    <property type="entry name" value="DUF3176 DOMAIN-CONTAINING PROTEIN"/>
    <property type="match status" value="1"/>
</dbReference>